<accession>A2SLM8</accession>
<dbReference type="InterPro" id="IPR010869">
    <property type="entry name" value="DUF1501"/>
</dbReference>
<evidence type="ECO:0008006" key="3">
    <source>
        <dbReference type="Google" id="ProtNLM"/>
    </source>
</evidence>
<organism evidence="1 2">
    <name type="scientific">Methylibium petroleiphilum (strain ATCC BAA-1232 / LMG 22953 / PM1)</name>
    <dbReference type="NCBI Taxonomy" id="420662"/>
    <lineage>
        <taxon>Bacteria</taxon>
        <taxon>Pseudomonadati</taxon>
        <taxon>Pseudomonadota</taxon>
        <taxon>Betaproteobacteria</taxon>
        <taxon>Burkholderiales</taxon>
        <taxon>Sphaerotilaceae</taxon>
        <taxon>Methylibium</taxon>
    </lineage>
</organism>
<dbReference type="Pfam" id="PF07394">
    <property type="entry name" value="DUF1501"/>
    <property type="match status" value="1"/>
</dbReference>
<protein>
    <recommendedName>
        <fullName evidence="3">DUF1501 domain-containing protein</fullName>
    </recommendedName>
</protein>
<dbReference type="STRING" id="420662.Mpe_A3514"/>
<dbReference type="AlphaFoldDB" id="A2SLM8"/>
<dbReference type="PANTHER" id="PTHR43737:SF1">
    <property type="entry name" value="DUF1501 DOMAIN-CONTAINING PROTEIN"/>
    <property type="match status" value="1"/>
</dbReference>
<dbReference type="RefSeq" id="WP_011831087.1">
    <property type="nucleotide sequence ID" value="NC_008825.1"/>
</dbReference>
<proteinExistence type="predicted"/>
<evidence type="ECO:0000313" key="1">
    <source>
        <dbReference type="EMBL" id="ABM96467.1"/>
    </source>
</evidence>
<keyword evidence="2" id="KW-1185">Reference proteome</keyword>
<dbReference type="eggNOG" id="COG4102">
    <property type="taxonomic scope" value="Bacteria"/>
</dbReference>
<gene>
    <name evidence="1" type="ordered locus">Mpe_A3514</name>
</gene>
<dbReference type="HOGENOM" id="CLU_032896_1_0_4"/>
<dbReference type="PROSITE" id="PS51318">
    <property type="entry name" value="TAT"/>
    <property type="match status" value="1"/>
</dbReference>
<sequence length="483" mass="49970">MANHPTISMARRRWLQRSMLGVAGAFGAGSLVNLLTATRPAFAADYKALVCVFLYGGNDGLNMVVPSDATRHGQYSAVRAGLALPRGSLVGLSGSDYGLHPAMTALAPAWAAGQLAPVFNVGPLVQPLTKAQFRALPDSSPSLPDSLFSHSDQQILWETGTGDALTRTGWGGRAADALATANPVISVGGNGRFGLSALQGPLVLPGPGATFGANGLQPSDLQWAPNAARKAALDALYAPTAVDALDSDLAGSYARQQRDAFAVSARLGSIVAAQPGGGSTAIDAGFAPVIANGRVTGGLAQQLYQVAKLIEANATVQGNRQIFFAQLGGFDTHGNQIVGGDPLSGDHARLMKALADALAAFNAAMNNLGMGAQVTTFTQSDFGRTFKPNNSLGTDHAWGNHHLVLGGAVRGHATYGSYPTLALGGPDDVGQDSWELQGRWIPTTSVDQYAATLLKWFDATDGQLDTVLPNLANFGSARNLGFV</sequence>
<dbReference type="InterPro" id="IPR006311">
    <property type="entry name" value="TAT_signal"/>
</dbReference>
<evidence type="ECO:0000313" key="2">
    <source>
        <dbReference type="Proteomes" id="UP000000366"/>
    </source>
</evidence>
<dbReference type="PANTHER" id="PTHR43737">
    <property type="entry name" value="BLL7424 PROTEIN"/>
    <property type="match status" value="1"/>
</dbReference>
<dbReference type="KEGG" id="mpt:Mpe_A3514"/>
<dbReference type="EMBL" id="CP000555">
    <property type="protein sequence ID" value="ABM96467.1"/>
    <property type="molecule type" value="Genomic_DNA"/>
</dbReference>
<dbReference type="Proteomes" id="UP000000366">
    <property type="component" value="Chromosome"/>
</dbReference>
<reference evidence="1 2" key="1">
    <citation type="journal article" date="2007" name="J. Bacteriol.">
        <title>Whole-genome analysis of the methyl tert-butyl ether-degrading beta-proteobacterium Methylibium petroleiphilum PM1.</title>
        <authorList>
            <person name="Kane S.R."/>
            <person name="Chakicherla A.Y."/>
            <person name="Chain P.S.G."/>
            <person name="Schmidt R."/>
            <person name="Shin M.W."/>
            <person name="Legler T.C."/>
            <person name="Scow K.M."/>
            <person name="Larimer F.W."/>
            <person name="Lucas S.M."/>
            <person name="Richardson P.M."/>
            <person name="Hristova K.R."/>
        </authorList>
    </citation>
    <scope>NUCLEOTIDE SEQUENCE [LARGE SCALE GENOMIC DNA]</scope>
    <source>
        <strain evidence="2">ATCC BAA-1232 / LMG 22953 / PM1</strain>
    </source>
</reference>
<name>A2SLM8_METPP</name>